<evidence type="ECO:0000313" key="2">
    <source>
        <dbReference type="EMBL" id="TQD79274.1"/>
    </source>
</evidence>
<protein>
    <submittedName>
        <fullName evidence="2">Uncharacterized protein</fullName>
    </submittedName>
</protein>
<proteinExistence type="predicted"/>
<feature type="signal peptide" evidence="1">
    <location>
        <begin position="1"/>
        <end position="25"/>
    </location>
</feature>
<name>A0A540KYH5_MALBA</name>
<accession>A0A540KYH5</accession>
<dbReference type="EMBL" id="VIEB01000866">
    <property type="protein sequence ID" value="TQD79274.1"/>
    <property type="molecule type" value="Genomic_DNA"/>
</dbReference>
<evidence type="ECO:0000256" key="1">
    <source>
        <dbReference type="SAM" id="SignalP"/>
    </source>
</evidence>
<gene>
    <name evidence="2" type="ORF">C1H46_035182</name>
</gene>
<comment type="caution">
    <text evidence="2">The sequence shown here is derived from an EMBL/GenBank/DDBJ whole genome shotgun (WGS) entry which is preliminary data.</text>
</comment>
<feature type="chain" id="PRO_5022137127" evidence="1">
    <location>
        <begin position="26"/>
        <end position="79"/>
    </location>
</feature>
<keyword evidence="3" id="KW-1185">Reference proteome</keyword>
<organism evidence="2 3">
    <name type="scientific">Malus baccata</name>
    <name type="common">Siberian crab apple</name>
    <name type="synonym">Pyrus baccata</name>
    <dbReference type="NCBI Taxonomy" id="106549"/>
    <lineage>
        <taxon>Eukaryota</taxon>
        <taxon>Viridiplantae</taxon>
        <taxon>Streptophyta</taxon>
        <taxon>Embryophyta</taxon>
        <taxon>Tracheophyta</taxon>
        <taxon>Spermatophyta</taxon>
        <taxon>Magnoliopsida</taxon>
        <taxon>eudicotyledons</taxon>
        <taxon>Gunneridae</taxon>
        <taxon>Pentapetalae</taxon>
        <taxon>rosids</taxon>
        <taxon>fabids</taxon>
        <taxon>Rosales</taxon>
        <taxon>Rosaceae</taxon>
        <taxon>Amygdaloideae</taxon>
        <taxon>Maleae</taxon>
        <taxon>Malus</taxon>
    </lineage>
</organism>
<dbReference type="AlphaFoldDB" id="A0A540KYH5"/>
<evidence type="ECO:0000313" key="3">
    <source>
        <dbReference type="Proteomes" id="UP000315295"/>
    </source>
</evidence>
<sequence length="79" mass="8948">MSWLGSLRKSTLSFLSKLLLNLLLSLPIFHPNRISNSSTFEHDMSGEVFYSCQCLNLQQNGKLLPKQKGFSLRDGCVRC</sequence>
<dbReference type="Proteomes" id="UP000315295">
    <property type="component" value="Unassembled WGS sequence"/>
</dbReference>
<keyword evidence="1" id="KW-0732">Signal</keyword>
<reference evidence="2 3" key="1">
    <citation type="journal article" date="2019" name="G3 (Bethesda)">
        <title>Sequencing of a Wild Apple (Malus baccata) Genome Unravels the Differences Between Cultivated and Wild Apple Species Regarding Disease Resistance and Cold Tolerance.</title>
        <authorList>
            <person name="Chen X."/>
        </authorList>
    </citation>
    <scope>NUCLEOTIDE SEQUENCE [LARGE SCALE GENOMIC DNA]</scope>
    <source>
        <strain evidence="3">cv. Shandingzi</strain>
        <tissue evidence="2">Leaves</tissue>
    </source>
</reference>